<protein>
    <submittedName>
        <fullName evidence="2">Uncharacterized protein</fullName>
    </submittedName>
</protein>
<dbReference type="Proteomes" id="UP001556367">
    <property type="component" value="Unassembled WGS sequence"/>
</dbReference>
<gene>
    <name evidence="2" type="ORF">HGRIS_001176</name>
</gene>
<organism evidence="2 3">
    <name type="scientific">Hohenbuehelia grisea</name>
    <dbReference type="NCBI Taxonomy" id="104357"/>
    <lineage>
        <taxon>Eukaryota</taxon>
        <taxon>Fungi</taxon>
        <taxon>Dikarya</taxon>
        <taxon>Basidiomycota</taxon>
        <taxon>Agaricomycotina</taxon>
        <taxon>Agaricomycetes</taxon>
        <taxon>Agaricomycetidae</taxon>
        <taxon>Agaricales</taxon>
        <taxon>Pleurotineae</taxon>
        <taxon>Pleurotaceae</taxon>
        <taxon>Hohenbuehelia</taxon>
    </lineage>
</organism>
<sequence length="376" mass="43127">MVYNNRFQEILAFYSGLNKQHTIMTVFVSDSHSWDTASLIPSQESMLLPSKLAFCHAPNSPPGMEVDEPYILDVDMVDSSCQQSGDFCSKGLHTVPNYSTSIDSTSLKRKFSEISAASLARKMHDATKRIRTLGPPSSQGIPHRKRALRRLVLNRLDSKQRDDYICFLNQDHIFWKELSSTVSAEIIRLKIAESSRLAKFEEERLSADEQGRKREEEERIEQARLAAEEGARRIGDEHRAGLQNLYKEWSTGPWTDDRAIERYMVLKRRFQATRFASETNPLTFEDIPWPVLMRSVHHENITWKNVESFLQVVQQKPDLGSFLDFAKKSFRLFHPDAWIIPLGTVAHPEERQSLARLCLDVSQAVSSTWKTAKAQS</sequence>
<proteinExistence type="predicted"/>
<keyword evidence="1" id="KW-0175">Coiled coil</keyword>
<accession>A0ABR3JNH8</accession>
<reference evidence="3" key="1">
    <citation type="submission" date="2024-06" db="EMBL/GenBank/DDBJ databases">
        <title>Multi-omics analyses provide insights into the biosynthesis of the anticancer antibiotic pleurotin in Hohenbuehelia grisea.</title>
        <authorList>
            <person name="Weaver J.A."/>
            <person name="Alberti F."/>
        </authorList>
    </citation>
    <scope>NUCLEOTIDE SEQUENCE [LARGE SCALE GENOMIC DNA]</scope>
    <source>
        <strain evidence="3">T-177</strain>
    </source>
</reference>
<comment type="caution">
    <text evidence="2">The sequence shown here is derived from an EMBL/GenBank/DDBJ whole genome shotgun (WGS) entry which is preliminary data.</text>
</comment>
<feature type="coiled-coil region" evidence="1">
    <location>
        <begin position="206"/>
        <end position="233"/>
    </location>
</feature>
<dbReference type="EMBL" id="JASNQZ010000005">
    <property type="protein sequence ID" value="KAL0957374.1"/>
    <property type="molecule type" value="Genomic_DNA"/>
</dbReference>
<evidence type="ECO:0000313" key="2">
    <source>
        <dbReference type="EMBL" id="KAL0957374.1"/>
    </source>
</evidence>
<evidence type="ECO:0000313" key="3">
    <source>
        <dbReference type="Proteomes" id="UP001556367"/>
    </source>
</evidence>
<keyword evidence="3" id="KW-1185">Reference proteome</keyword>
<evidence type="ECO:0000256" key="1">
    <source>
        <dbReference type="SAM" id="Coils"/>
    </source>
</evidence>
<name>A0ABR3JNH8_9AGAR</name>